<evidence type="ECO:0000313" key="14">
    <source>
        <dbReference type="EMBL" id="AKB16771.1"/>
    </source>
</evidence>
<dbReference type="PANTHER" id="PTHR10947">
    <property type="entry name" value="PHENYLALANYL-TRNA SYNTHETASE BETA CHAIN AND LEUCINE-RICH REPEAT-CONTAINING PROTEIN 47"/>
    <property type="match status" value="1"/>
</dbReference>
<dbReference type="Pfam" id="PF17759">
    <property type="entry name" value="tRNA_synthFbeta"/>
    <property type="match status" value="1"/>
</dbReference>
<evidence type="ECO:0000256" key="1">
    <source>
        <dbReference type="ARBA" id="ARBA00001946"/>
    </source>
</evidence>
<dbReference type="Gene3D" id="3.30.56.10">
    <property type="match status" value="2"/>
</dbReference>
<comment type="similarity">
    <text evidence="3 12">Belongs to the phenylalanyl-tRNA synthetase beta subunit family. Type 2 subfamily.</text>
</comment>
<dbReference type="GO" id="GO:0009328">
    <property type="term" value="C:phenylalanine-tRNA ligase complex"/>
    <property type="evidence" value="ECO:0007669"/>
    <property type="project" value="TreeGrafter"/>
</dbReference>
<dbReference type="PROSITE" id="PS51483">
    <property type="entry name" value="B5"/>
    <property type="match status" value="1"/>
</dbReference>
<feature type="binding site" evidence="12">
    <location>
        <position position="330"/>
    </location>
    <ligand>
        <name>Mg(2+)</name>
        <dbReference type="ChEBI" id="CHEBI:18420"/>
        <note>shared with alpha subunit</note>
    </ligand>
</feature>
<evidence type="ECO:0000259" key="13">
    <source>
        <dbReference type="PROSITE" id="PS51483"/>
    </source>
</evidence>
<dbReference type="AlphaFoldDB" id="A0A0E3L1S3"/>
<keyword evidence="7 12" id="KW-0547">Nucleotide-binding</keyword>
<accession>A0A0E3L1S3</accession>
<evidence type="ECO:0000256" key="12">
    <source>
        <dbReference type="HAMAP-Rule" id="MF_00284"/>
    </source>
</evidence>
<keyword evidence="6 12" id="KW-0479">Metal-binding</keyword>
<evidence type="ECO:0000256" key="8">
    <source>
        <dbReference type="ARBA" id="ARBA00022840"/>
    </source>
</evidence>
<dbReference type="InterPro" id="IPR004531">
    <property type="entry name" value="Phe-tRNA-synth_IIc_bsu_arc_euk"/>
</dbReference>
<comment type="cofactor">
    <cofactor evidence="1 12">
        <name>Mg(2+)</name>
        <dbReference type="ChEBI" id="CHEBI:18420"/>
    </cofactor>
</comment>
<dbReference type="KEGG" id="mthe:MSTHC_2453"/>
<dbReference type="SUPFAM" id="SSF55681">
    <property type="entry name" value="Class II aaRS and biotin synthetases"/>
    <property type="match status" value="1"/>
</dbReference>
<proteinExistence type="inferred from homology"/>
<keyword evidence="4 12" id="KW-0963">Cytoplasm</keyword>
<dbReference type="NCBIfam" id="TIGR00471">
    <property type="entry name" value="pheT_arch"/>
    <property type="match status" value="1"/>
</dbReference>
<dbReference type="InterPro" id="IPR009061">
    <property type="entry name" value="DNA-bd_dom_put_sf"/>
</dbReference>
<dbReference type="InterPro" id="IPR045864">
    <property type="entry name" value="aa-tRNA-synth_II/BPL/LPL"/>
</dbReference>
<dbReference type="SMART" id="SM00873">
    <property type="entry name" value="B3_4"/>
    <property type="match status" value="1"/>
</dbReference>
<dbReference type="PATRIC" id="fig|1434121.4.peg.2966"/>
<feature type="binding site" evidence="12">
    <location>
        <position position="333"/>
    </location>
    <ligand>
        <name>Mg(2+)</name>
        <dbReference type="ChEBI" id="CHEBI:18420"/>
        <note>shared with alpha subunit</note>
    </ligand>
</feature>
<evidence type="ECO:0000256" key="4">
    <source>
        <dbReference type="ARBA" id="ARBA00022490"/>
    </source>
</evidence>
<evidence type="ECO:0000256" key="5">
    <source>
        <dbReference type="ARBA" id="ARBA00022598"/>
    </source>
</evidence>
<keyword evidence="11 12" id="KW-0030">Aminoacyl-tRNA synthetase</keyword>
<dbReference type="InterPro" id="IPR005147">
    <property type="entry name" value="tRNA_synthase_B5-dom"/>
</dbReference>
<keyword evidence="8 12" id="KW-0067">ATP-binding</keyword>
<dbReference type="FunFam" id="3.30.930.10:FF:000132">
    <property type="entry name" value="Phenylalanine--tRNA ligase beta subunit"/>
    <property type="match status" value="1"/>
</dbReference>
<dbReference type="PANTHER" id="PTHR10947:SF0">
    <property type="entry name" value="PHENYLALANINE--TRNA LIGASE BETA SUBUNIT"/>
    <property type="match status" value="1"/>
</dbReference>
<comment type="subcellular location">
    <subcellularLocation>
        <location evidence="2 12">Cytoplasm</location>
    </subcellularLocation>
</comment>
<sequence>MPVITLQYDDLEKLTGTDKETIINRVPMIGADIERIEEESIDIEFFPDRPDLYSVEGVARAMRGFLDIETGLPEYEVHPSNVSIFVSQDILRIRPFLGSAVVRGVKFTSSSIKSLMDLQEDLHWGLGRNRKKVSIGVHDLSNVKPPFRYMAIDPSFEFVPLDYTEKMSMTEILEKHPKGKRFAHLVRDFDKYPIILDADDNVLSFPPIINGTLTSVTEKTTDLFIDVTGLGEAVYTALNIVVTALAERGGRIESVKVIRPDCEELILPDLEPKSRLLTKSEVKSLLGMELSLEEIVKQLERMRFGAEVLDEEIVEVKVPAYRADILHNYDLIEDIGKGYGYENIKLRIPETYTAGKAHPISLIRSPINEIMVGLGYYEVMPFTLTSEKINFENMRRQKTDDVTHVLHPISEDQTMVRTALLPNLLEILALNQHRELPQKIFEFGEVVRNEITRQHVAAVSIHPQANFTEVYEVVDAFMREMMLPYEVKESEDPAFLEGRRADVYIKGKKIGVFGEFHPEVISNFTLGYAVVGFELDMTDLINEFKLIG</sequence>
<dbReference type="Pfam" id="PF03484">
    <property type="entry name" value="B5"/>
    <property type="match status" value="1"/>
</dbReference>
<evidence type="ECO:0000256" key="11">
    <source>
        <dbReference type="ARBA" id="ARBA00023146"/>
    </source>
</evidence>
<dbReference type="SUPFAM" id="SSF46955">
    <property type="entry name" value="Putative DNA-binding domain"/>
    <property type="match status" value="2"/>
</dbReference>
<evidence type="ECO:0000313" key="15">
    <source>
        <dbReference type="Proteomes" id="UP000056925"/>
    </source>
</evidence>
<evidence type="ECO:0000256" key="6">
    <source>
        <dbReference type="ARBA" id="ARBA00022723"/>
    </source>
</evidence>
<dbReference type="RefSeq" id="WP_148704585.1">
    <property type="nucleotide sequence ID" value="NZ_CP009502.1"/>
</dbReference>
<dbReference type="GO" id="GO:0005524">
    <property type="term" value="F:ATP binding"/>
    <property type="evidence" value="ECO:0007669"/>
    <property type="project" value="UniProtKB-UniRule"/>
</dbReference>
<reference evidence="14 15" key="1">
    <citation type="submission" date="2014-07" db="EMBL/GenBank/DDBJ databases">
        <title>Methanogenic archaea and the global carbon cycle.</title>
        <authorList>
            <person name="Henriksen J.R."/>
            <person name="Luke J."/>
            <person name="Reinhart S."/>
            <person name="Benedict M.N."/>
            <person name="Youngblut N.D."/>
            <person name="Metcalf M.E."/>
            <person name="Whitaker R.J."/>
            <person name="Metcalf W.W."/>
        </authorList>
    </citation>
    <scope>NUCLEOTIDE SEQUENCE [LARGE SCALE GENOMIC DNA]</scope>
    <source>
        <strain evidence="14 15">CHTI-55</strain>
    </source>
</reference>
<evidence type="ECO:0000256" key="9">
    <source>
        <dbReference type="ARBA" id="ARBA00022842"/>
    </source>
</evidence>
<dbReference type="GO" id="GO:0004826">
    <property type="term" value="F:phenylalanine-tRNA ligase activity"/>
    <property type="evidence" value="ECO:0007669"/>
    <property type="project" value="UniProtKB-UniRule"/>
</dbReference>
<dbReference type="InterPro" id="IPR022918">
    <property type="entry name" value="Phe_tRNA_ligase_beta2_arc"/>
</dbReference>
<evidence type="ECO:0000256" key="7">
    <source>
        <dbReference type="ARBA" id="ARBA00022741"/>
    </source>
</evidence>
<dbReference type="Gene3D" id="3.50.40.10">
    <property type="entry name" value="Phenylalanyl-trna Synthetase, Chain B, domain 3"/>
    <property type="match status" value="1"/>
</dbReference>
<gene>
    <name evidence="12" type="primary">pheT</name>
    <name evidence="14" type="ORF">MSTHC_2453</name>
</gene>
<keyword evidence="5 12" id="KW-0436">Ligase</keyword>
<organism evidence="14 15">
    <name type="scientific">Methanosarcina thermophila CHTI-55</name>
    <dbReference type="NCBI Taxonomy" id="1434121"/>
    <lineage>
        <taxon>Archaea</taxon>
        <taxon>Methanobacteriati</taxon>
        <taxon>Methanobacteriota</taxon>
        <taxon>Stenosarchaea group</taxon>
        <taxon>Methanomicrobia</taxon>
        <taxon>Methanosarcinales</taxon>
        <taxon>Methanosarcinaceae</taxon>
        <taxon>Methanosarcina</taxon>
    </lineage>
</organism>
<feature type="domain" description="B5" evidence="13">
    <location>
        <begin position="270"/>
        <end position="346"/>
    </location>
</feature>
<dbReference type="GO" id="GO:0003723">
    <property type="term" value="F:RNA binding"/>
    <property type="evidence" value="ECO:0007669"/>
    <property type="project" value="InterPro"/>
</dbReference>
<comment type="catalytic activity">
    <reaction evidence="12">
        <text>tRNA(Phe) + L-phenylalanine + ATP = L-phenylalanyl-tRNA(Phe) + AMP + diphosphate + H(+)</text>
        <dbReference type="Rhea" id="RHEA:19413"/>
        <dbReference type="Rhea" id="RHEA-COMP:9668"/>
        <dbReference type="Rhea" id="RHEA-COMP:9699"/>
        <dbReference type="ChEBI" id="CHEBI:15378"/>
        <dbReference type="ChEBI" id="CHEBI:30616"/>
        <dbReference type="ChEBI" id="CHEBI:33019"/>
        <dbReference type="ChEBI" id="CHEBI:58095"/>
        <dbReference type="ChEBI" id="CHEBI:78442"/>
        <dbReference type="ChEBI" id="CHEBI:78531"/>
        <dbReference type="ChEBI" id="CHEBI:456215"/>
        <dbReference type="EC" id="6.1.1.20"/>
    </reaction>
</comment>
<keyword evidence="9 12" id="KW-0460">Magnesium</keyword>
<dbReference type="HAMAP" id="MF_00284">
    <property type="entry name" value="Phe_tRNA_synth_beta2"/>
    <property type="match status" value="1"/>
</dbReference>
<dbReference type="SMART" id="SM00874">
    <property type="entry name" value="B5"/>
    <property type="match status" value="1"/>
</dbReference>
<dbReference type="InterPro" id="IPR041616">
    <property type="entry name" value="PheRS_beta_core"/>
</dbReference>
<dbReference type="FunFam" id="3.50.40.10:FF:000003">
    <property type="entry name" value="Phenylalanine--tRNA ligase beta subunit"/>
    <property type="match status" value="1"/>
</dbReference>
<dbReference type="EMBL" id="CP009502">
    <property type="protein sequence ID" value="AKB16771.1"/>
    <property type="molecule type" value="Genomic_DNA"/>
</dbReference>
<dbReference type="HOGENOM" id="CLU_020279_3_0_2"/>
<name>A0A0E3L1S3_METTE</name>
<feature type="binding site" evidence="12">
    <location>
        <position position="324"/>
    </location>
    <ligand>
        <name>Mg(2+)</name>
        <dbReference type="ChEBI" id="CHEBI:18420"/>
        <note>shared with alpha subunit</note>
    </ligand>
</feature>
<feature type="binding site" evidence="12">
    <location>
        <position position="334"/>
    </location>
    <ligand>
        <name>Mg(2+)</name>
        <dbReference type="ChEBI" id="CHEBI:18420"/>
        <note>shared with alpha subunit</note>
    </ligand>
</feature>
<dbReference type="Proteomes" id="UP000056925">
    <property type="component" value="Chromosome"/>
</dbReference>
<comment type="subunit">
    <text evidence="12">Tetramer of two alpha and two beta subunits.</text>
</comment>
<dbReference type="FunFam" id="3.30.56.10:FF:000011">
    <property type="entry name" value="Phenylalanine--tRNA ligase beta subunit"/>
    <property type="match status" value="1"/>
</dbReference>
<dbReference type="GeneID" id="41603833"/>
<dbReference type="InterPro" id="IPR005146">
    <property type="entry name" value="B3/B4_tRNA-bd"/>
</dbReference>
<evidence type="ECO:0000256" key="3">
    <source>
        <dbReference type="ARBA" id="ARBA00007438"/>
    </source>
</evidence>
<protein>
    <recommendedName>
        <fullName evidence="12">Phenylalanine--tRNA ligase beta subunit</fullName>
        <ecNumber evidence="12">6.1.1.20</ecNumber>
    </recommendedName>
    <alternativeName>
        <fullName evidence="12">Phenylalanyl-tRNA synthetase beta subunit</fullName>
        <shortName evidence="12">PheRS</shortName>
    </alternativeName>
</protein>
<dbReference type="CDD" id="cd00769">
    <property type="entry name" value="PheRS_beta_core"/>
    <property type="match status" value="1"/>
</dbReference>
<dbReference type="InterPro" id="IPR045060">
    <property type="entry name" value="Phe-tRNA-ligase_IIc_bsu"/>
</dbReference>
<dbReference type="GO" id="GO:0006432">
    <property type="term" value="P:phenylalanyl-tRNA aminoacylation"/>
    <property type="evidence" value="ECO:0007669"/>
    <property type="project" value="UniProtKB-UniRule"/>
</dbReference>
<dbReference type="EC" id="6.1.1.20" evidence="12"/>
<dbReference type="InterPro" id="IPR020825">
    <property type="entry name" value="Phe-tRNA_synthase-like_B3/B4"/>
</dbReference>
<keyword evidence="10 12" id="KW-0648">Protein biosynthesis</keyword>
<dbReference type="Gene3D" id="3.30.930.10">
    <property type="entry name" value="Bira Bifunctional Protein, Domain 2"/>
    <property type="match status" value="1"/>
</dbReference>
<evidence type="ECO:0000256" key="10">
    <source>
        <dbReference type="ARBA" id="ARBA00022917"/>
    </source>
</evidence>
<evidence type="ECO:0000256" key="2">
    <source>
        <dbReference type="ARBA" id="ARBA00004496"/>
    </source>
</evidence>
<dbReference type="GO" id="GO:0000287">
    <property type="term" value="F:magnesium ion binding"/>
    <property type="evidence" value="ECO:0007669"/>
    <property type="project" value="InterPro"/>
</dbReference>